<dbReference type="PANTHER" id="PTHR46111">
    <property type="entry name" value="RIBOSOMAL RNA SMALL SUBUNIT METHYLTRANSFERASE I"/>
    <property type="match status" value="1"/>
</dbReference>
<keyword evidence="4 6" id="KW-0808">Transferase</keyword>
<dbReference type="Proteomes" id="UP000001208">
    <property type="component" value="Chromosome"/>
</dbReference>
<protein>
    <recommendedName>
        <fullName evidence="6">Ribosomal RNA small subunit methyltransferase I</fullName>
        <ecNumber evidence="6">2.1.1.198</ecNumber>
    </recommendedName>
    <alternativeName>
        <fullName evidence="6">16S rRNA 2'-O-ribose C1402 methyltransferase</fullName>
    </alternativeName>
    <alternativeName>
        <fullName evidence="6">rRNA (cytidine-2'-O-)-methyltransferase RsmI</fullName>
    </alternativeName>
</protein>
<dbReference type="InterPro" id="IPR014777">
    <property type="entry name" value="4pyrrole_Mease_sub1"/>
</dbReference>
<gene>
    <name evidence="6" type="primary">rsmI</name>
    <name evidence="8" type="ordered locus">Ctha_0032</name>
</gene>
<comment type="subcellular location">
    <subcellularLocation>
        <location evidence="6">Cytoplasm</location>
    </subcellularLocation>
</comment>
<dbReference type="InterPro" id="IPR018063">
    <property type="entry name" value="SAM_MeTrfase_RsmI_CS"/>
</dbReference>
<dbReference type="EMBL" id="CP001100">
    <property type="protein sequence ID" value="ACF12504.1"/>
    <property type="molecule type" value="Genomic_DNA"/>
</dbReference>
<evidence type="ECO:0000256" key="6">
    <source>
        <dbReference type="HAMAP-Rule" id="MF_01877"/>
    </source>
</evidence>
<dbReference type="HAMAP" id="MF_01877">
    <property type="entry name" value="16SrRNA_methyltr_I"/>
    <property type="match status" value="1"/>
</dbReference>
<dbReference type="Gene3D" id="3.40.1010.10">
    <property type="entry name" value="Cobalt-precorrin-4 Transmethylase, Domain 1"/>
    <property type="match status" value="1"/>
</dbReference>
<keyword evidence="2 6" id="KW-0698">rRNA processing</keyword>
<dbReference type="Gene3D" id="3.30.950.10">
    <property type="entry name" value="Methyltransferase, Cobalt-precorrin-4 Transmethylase, Domain 2"/>
    <property type="match status" value="1"/>
</dbReference>
<name>B3QSB3_CHLT3</name>
<dbReference type="KEGG" id="cts:Ctha_0032"/>
<dbReference type="InterPro" id="IPR008189">
    <property type="entry name" value="rRNA_ssu_MeTfrase_I"/>
</dbReference>
<accession>B3QSB3</accession>
<keyword evidence="1 6" id="KW-0963">Cytoplasm</keyword>
<dbReference type="RefSeq" id="WP_012498588.1">
    <property type="nucleotide sequence ID" value="NC_011026.1"/>
</dbReference>
<dbReference type="GO" id="GO:0005737">
    <property type="term" value="C:cytoplasm"/>
    <property type="evidence" value="ECO:0007669"/>
    <property type="project" value="UniProtKB-SubCell"/>
</dbReference>
<evidence type="ECO:0000256" key="5">
    <source>
        <dbReference type="ARBA" id="ARBA00022691"/>
    </source>
</evidence>
<evidence type="ECO:0000256" key="4">
    <source>
        <dbReference type="ARBA" id="ARBA00022679"/>
    </source>
</evidence>
<evidence type="ECO:0000256" key="3">
    <source>
        <dbReference type="ARBA" id="ARBA00022603"/>
    </source>
</evidence>
<dbReference type="PROSITE" id="PS01296">
    <property type="entry name" value="RSMI"/>
    <property type="match status" value="1"/>
</dbReference>
<dbReference type="InterPro" id="IPR014776">
    <property type="entry name" value="4pyrrole_Mease_sub2"/>
</dbReference>
<evidence type="ECO:0000313" key="8">
    <source>
        <dbReference type="EMBL" id="ACF12504.1"/>
    </source>
</evidence>
<dbReference type="GO" id="GO:0070677">
    <property type="term" value="F:rRNA (cytosine-2'-O-)-methyltransferase activity"/>
    <property type="evidence" value="ECO:0007669"/>
    <property type="project" value="UniProtKB-UniRule"/>
</dbReference>
<proteinExistence type="inferred from homology"/>
<keyword evidence="9" id="KW-1185">Reference proteome</keyword>
<comment type="similarity">
    <text evidence="6">Belongs to the methyltransferase superfamily. RsmI family.</text>
</comment>
<evidence type="ECO:0000256" key="1">
    <source>
        <dbReference type="ARBA" id="ARBA00022490"/>
    </source>
</evidence>
<evidence type="ECO:0000256" key="2">
    <source>
        <dbReference type="ARBA" id="ARBA00022552"/>
    </source>
</evidence>
<dbReference type="CDD" id="cd11648">
    <property type="entry name" value="RsmI"/>
    <property type="match status" value="1"/>
</dbReference>
<evidence type="ECO:0000259" key="7">
    <source>
        <dbReference type="Pfam" id="PF00590"/>
    </source>
</evidence>
<reference evidence="8 9" key="1">
    <citation type="submission" date="2008-06" db="EMBL/GenBank/DDBJ databases">
        <title>Complete sequence of Chloroherpeton thalassium ATCC 35110.</title>
        <authorList>
            <consortium name="US DOE Joint Genome Institute"/>
            <person name="Lucas S."/>
            <person name="Copeland A."/>
            <person name="Lapidus A."/>
            <person name="Glavina del Rio T."/>
            <person name="Dalin E."/>
            <person name="Tice H."/>
            <person name="Bruce D."/>
            <person name="Goodwin L."/>
            <person name="Pitluck S."/>
            <person name="Schmutz J."/>
            <person name="Larimer F."/>
            <person name="Land M."/>
            <person name="Hauser L."/>
            <person name="Kyrpides N."/>
            <person name="Mikhailova N."/>
            <person name="Liu Z."/>
            <person name="Li T."/>
            <person name="Zhao F."/>
            <person name="Overmann J."/>
            <person name="Bryant D.A."/>
            <person name="Richardson P."/>
        </authorList>
    </citation>
    <scope>NUCLEOTIDE SEQUENCE [LARGE SCALE GENOMIC DNA]</scope>
    <source>
        <strain evidence="9">ATCC 35110 / GB-78</strain>
    </source>
</reference>
<dbReference type="eggNOG" id="COG0313">
    <property type="taxonomic scope" value="Bacteria"/>
</dbReference>
<dbReference type="Pfam" id="PF00590">
    <property type="entry name" value="TP_methylase"/>
    <property type="match status" value="1"/>
</dbReference>
<comment type="function">
    <text evidence="6">Catalyzes the 2'-O-methylation of the ribose of cytidine 1402 (C1402) in 16S rRNA.</text>
</comment>
<organism evidence="8 9">
    <name type="scientific">Chloroherpeton thalassium (strain ATCC 35110 / GB-78)</name>
    <dbReference type="NCBI Taxonomy" id="517418"/>
    <lineage>
        <taxon>Bacteria</taxon>
        <taxon>Pseudomonadati</taxon>
        <taxon>Chlorobiota</taxon>
        <taxon>Chlorobiia</taxon>
        <taxon>Chlorobiales</taxon>
        <taxon>Chloroherpetonaceae</taxon>
        <taxon>Chloroherpeton</taxon>
    </lineage>
</organism>
<dbReference type="NCBIfam" id="TIGR00096">
    <property type="entry name" value="16S rRNA (cytidine(1402)-2'-O)-methyltransferase"/>
    <property type="match status" value="1"/>
</dbReference>
<keyword evidence="3 6" id="KW-0489">Methyltransferase</keyword>
<keyword evidence="5 6" id="KW-0949">S-adenosyl-L-methionine</keyword>
<evidence type="ECO:0000313" key="9">
    <source>
        <dbReference type="Proteomes" id="UP000001208"/>
    </source>
</evidence>
<dbReference type="InterPro" id="IPR035996">
    <property type="entry name" value="4pyrrol_Methylase_sf"/>
</dbReference>
<dbReference type="FunFam" id="3.30.950.10:FF:000002">
    <property type="entry name" value="Ribosomal RNA small subunit methyltransferase I"/>
    <property type="match status" value="1"/>
</dbReference>
<dbReference type="HOGENOM" id="CLU_044779_4_0_10"/>
<feature type="domain" description="Tetrapyrrole methylase" evidence="7">
    <location>
        <begin position="13"/>
        <end position="211"/>
    </location>
</feature>
<dbReference type="AlphaFoldDB" id="B3QSB3"/>
<dbReference type="InterPro" id="IPR000878">
    <property type="entry name" value="4pyrrol_Mease"/>
</dbReference>
<sequence>MTSSTTTTLEPALYIVATPIGNLEDMTFRAVTTLRAADCIACEDTRQTRKLLQHFAIDSKTLLSYHNFNERTASAKILEFLQSGKSVALVSDAGTPVISDPGFFLVRAARDAGFRVVPIPGASALAAAVSVSPLPVNRFYFEGFLPQKKGRQTRLQYLAELESSVVLYESPHRILKLLDELSAHFGDRQIMLAREMTKIYEEFLLGTIAEAKANLQERKIQGEFVVIVEGKNAKSKNETYENQDENY</sequence>
<dbReference type="SUPFAM" id="SSF53790">
    <property type="entry name" value="Tetrapyrrole methylase"/>
    <property type="match status" value="1"/>
</dbReference>
<dbReference type="PANTHER" id="PTHR46111:SF1">
    <property type="entry name" value="RIBOSOMAL RNA SMALL SUBUNIT METHYLTRANSFERASE I"/>
    <property type="match status" value="1"/>
</dbReference>
<dbReference type="EC" id="2.1.1.198" evidence="6"/>
<dbReference type="STRING" id="517418.Ctha_0032"/>
<comment type="catalytic activity">
    <reaction evidence="6">
        <text>cytidine(1402) in 16S rRNA + S-adenosyl-L-methionine = 2'-O-methylcytidine(1402) in 16S rRNA + S-adenosyl-L-homocysteine + H(+)</text>
        <dbReference type="Rhea" id="RHEA:42924"/>
        <dbReference type="Rhea" id="RHEA-COMP:10285"/>
        <dbReference type="Rhea" id="RHEA-COMP:10286"/>
        <dbReference type="ChEBI" id="CHEBI:15378"/>
        <dbReference type="ChEBI" id="CHEBI:57856"/>
        <dbReference type="ChEBI" id="CHEBI:59789"/>
        <dbReference type="ChEBI" id="CHEBI:74495"/>
        <dbReference type="ChEBI" id="CHEBI:82748"/>
        <dbReference type="EC" id="2.1.1.198"/>
    </reaction>
</comment>
<dbReference type="PIRSF" id="PIRSF005917">
    <property type="entry name" value="MTase_YraL"/>
    <property type="match status" value="1"/>
</dbReference>
<dbReference type="FunFam" id="3.40.1010.10:FF:000002">
    <property type="entry name" value="Ribosomal RNA small subunit methyltransferase I"/>
    <property type="match status" value="1"/>
</dbReference>